<dbReference type="AlphaFoldDB" id="A0A1J5QSM2"/>
<dbReference type="Gene3D" id="3.30.160.250">
    <property type="match status" value="1"/>
</dbReference>
<feature type="domain" description="HicB-like antitoxin of toxin-antitoxin system" evidence="1">
    <location>
        <begin position="140"/>
        <end position="215"/>
    </location>
</feature>
<name>A0A1J5QSM2_9ZZZZ</name>
<sequence length="229" mass="24866">MPQASGPAPTTTQRPWDYRVVRRLVDGRPRLAIHQAFYEEDERDTPVSLSPEPSAVAGDDPAWILARMNEALARPVLDFDSLQAEPLPPAFIDADNRRLVVGLNCKAEAMADLLASLAPAEAADWLAESIPDMPRNGVIAFIRKSPHSDFSVEIPDFPACRAHAPSLEQATTLARQALSTHLEDLKHGGRAEPVRRSWEQLSQAPGRDGAVMAVIVPEAPTEANSEGDA</sequence>
<evidence type="ECO:0000259" key="1">
    <source>
        <dbReference type="Pfam" id="PF15919"/>
    </source>
</evidence>
<protein>
    <recommendedName>
        <fullName evidence="1">HicB-like antitoxin of toxin-antitoxin system domain-containing protein</fullName>
    </recommendedName>
</protein>
<dbReference type="Pfam" id="PF15919">
    <property type="entry name" value="HicB_lk_antitox"/>
    <property type="match status" value="1"/>
</dbReference>
<dbReference type="EMBL" id="MLJW01000478">
    <property type="protein sequence ID" value="OIQ86456.1"/>
    <property type="molecule type" value="Genomic_DNA"/>
</dbReference>
<gene>
    <name evidence="2" type="ORF">GALL_316900</name>
</gene>
<dbReference type="SUPFAM" id="SSF143100">
    <property type="entry name" value="TTHA1013/TTHA0281-like"/>
    <property type="match status" value="1"/>
</dbReference>
<proteinExistence type="predicted"/>
<dbReference type="InterPro" id="IPR035069">
    <property type="entry name" value="TTHA1013/TTHA0281-like"/>
</dbReference>
<reference evidence="2" key="1">
    <citation type="submission" date="2016-10" db="EMBL/GenBank/DDBJ databases">
        <title>Sequence of Gallionella enrichment culture.</title>
        <authorList>
            <person name="Poehlein A."/>
            <person name="Muehling M."/>
            <person name="Daniel R."/>
        </authorList>
    </citation>
    <scope>NUCLEOTIDE SEQUENCE</scope>
</reference>
<dbReference type="InterPro" id="IPR031807">
    <property type="entry name" value="HicB-like"/>
</dbReference>
<evidence type="ECO:0000313" key="2">
    <source>
        <dbReference type="EMBL" id="OIQ86456.1"/>
    </source>
</evidence>
<comment type="caution">
    <text evidence="2">The sequence shown here is derived from an EMBL/GenBank/DDBJ whole genome shotgun (WGS) entry which is preliminary data.</text>
</comment>
<accession>A0A1J5QSM2</accession>
<organism evidence="2">
    <name type="scientific">mine drainage metagenome</name>
    <dbReference type="NCBI Taxonomy" id="410659"/>
    <lineage>
        <taxon>unclassified sequences</taxon>
        <taxon>metagenomes</taxon>
        <taxon>ecological metagenomes</taxon>
    </lineage>
</organism>